<dbReference type="EMBL" id="ADGK01000138">
    <property type="protein sequence ID" value="EFE23014.1"/>
    <property type="molecule type" value="Genomic_DNA"/>
</dbReference>
<evidence type="ECO:0000313" key="5">
    <source>
        <dbReference type="EMBL" id="EFE23014.1"/>
    </source>
</evidence>
<dbReference type="GO" id="GO:0005524">
    <property type="term" value="F:ATP binding"/>
    <property type="evidence" value="ECO:0007669"/>
    <property type="project" value="InterPro"/>
</dbReference>
<evidence type="ECO:0000256" key="2">
    <source>
        <dbReference type="ARBA" id="ARBA00022679"/>
    </source>
</evidence>
<name>D4F5E8_EDWTA</name>
<dbReference type="Gene3D" id="3.40.50.300">
    <property type="entry name" value="P-loop containing nucleotide triphosphate hydrolases"/>
    <property type="match status" value="1"/>
</dbReference>
<proteinExistence type="predicted"/>
<keyword evidence="3" id="KW-0547">Nucleotide-binding</keyword>
<dbReference type="HOGENOM" id="CLU_188466_0_0_6"/>
<dbReference type="RefSeq" id="WP_005285861.1">
    <property type="nucleotide sequence ID" value="NZ_GG739633.1"/>
</dbReference>
<dbReference type="GO" id="GO:0004674">
    <property type="term" value="F:protein serine/threonine kinase activity"/>
    <property type="evidence" value="ECO:0007669"/>
    <property type="project" value="UniProtKB-KW"/>
</dbReference>
<dbReference type="InterPro" id="IPR005177">
    <property type="entry name" value="Kinase-pyrophosphorylase"/>
</dbReference>
<organism evidence="5 6">
    <name type="scientific">Edwardsiella tarda ATCC 23685</name>
    <dbReference type="NCBI Taxonomy" id="500638"/>
    <lineage>
        <taxon>Bacteria</taxon>
        <taxon>Pseudomonadati</taxon>
        <taxon>Pseudomonadota</taxon>
        <taxon>Gammaproteobacteria</taxon>
        <taxon>Enterobacterales</taxon>
        <taxon>Hafniaceae</taxon>
        <taxon>Edwardsiella</taxon>
    </lineage>
</organism>
<keyword evidence="2" id="KW-0808">Transferase</keyword>
<dbReference type="AlphaFoldDB" id="D4F5E8"/>
<sequence>RLAAIREERRENSRYASLRQCRLELAEVEALYRKQQIHYLNTTNHSVEEIAAKIIDTLGLNRRMY</sequence>
<comment type="caution">
    <text evidence="5">The sequence shown here is derived from an EMBL/GenBank/DDBJ whole genome shotgun (WGS) entry which is preliminary data.</text>
</comment>
<keyword evidence="1" id="KW-0723">Serine/threonine-protein kinase</keyword>
<dbReference type="Proteomes" id="UP000003692">
    <property type="component" value="Unassembled WGS sequence"/>
</dbReference>
<gene>
    <name evidence="5" type="ORF">EDWATA_01976</name>
</gene>
<evidence type="ECO:0000256" key="4">
    <source>
        <dbReference type="ARBA" id="ARBA00022777"/>
    </source>
</evidence>
<evidence type="ECO:0000256" key="3">
    <source>
        <dbReference type="ARBA" id="ARBA00022741"/>
    </source>
</evidence>
<accession>D4F5E8</accession>
<evidence type="ECO:0000313" key="6">
    <source>
        <dbReference type="Proteomes" id="UP000003692"/>
    </source>
</evidence>
<evidence type="ECO:0008006" key="7">
    <source>
        <dbReference type="Google" id="ProtNLM"/>
    </source>
</evidence>
<feature type="non-terminal residue" evidence="5">
    <location>
        <position position="1"/>
    </location>
</feature>
<protein>
    <recommendedName>
        <fullName evidence="7">Phosphoenolpyruvate synthase regulatory protein</fullName>
    </recommendedName>
</protein>
<reference evidence="5 6" key="1">
    <citation type="submission" date="2010-02" db="EMBL/GenBank/DDBJ databases">
        <authorList>
            <person name="Weinstock G."/>
            <person name="Sodergren E."/>
            <person name="Clifton S."/>
            <person name="Fulton L."/>
            <person name="Fulton B."/>
            <person name="Courtney L."/>
            <person name="Fronick C."/>
            <person name="Harrison M."/>
            <person name="Strong C."/>
            <person name="Farmer C."/>
            <person name="Delahaunty K."/>
            <person name="Markovic C."/>
            <person name="Hall O."/>
            <person name="Minx P."/>
            <person name="Tomlinson C."/>
            <person name="Mitreva M."/>
            <person name="Nelson J."/>
            <person name="Hou S."/>
            <person name="Wollam A."/>
            <person name="Pepin K.H."/>
            <person name="Johnson M."/>
            <person name="Bhonagiri V."/>
            <person name="Zhang X."/>
            <person name="Suruliraj S."/>
            <person name="Warren W."/>
            <person name="Chinwalla A."/>
            <person name="Mardis E.R."/>
            <person name="Wilson R.K."/>
        </authorList>
    </citation>
    <scope>NUCLEOTIDE SEQUENCE [LARGE SCALE GENOMIC DNA]</scope>
    <source>
        <strain evidence="5 6">ATCC 23685</strain>
    </source>
</reference>
<evidence type="ECO:0000256" key="1">
    <source>
        <dbReference type="ARBA" id="ARBA00022527"/>
    </source>
</evidence>
<keyword evidence="4" id="KW-0418">Kinase</keyword>
<dbReference type="InterPro" id="IPR027417">
    <property type="entry name" value="P-loop_NTPase"/>
</dbReference>
<dbReference type="Pfam" id="PF03618">
    <property type="entry name" value="Kinase-PPPase"/>
    <property type="match status" value="1"/>
</dbReference>